<feature type="region of interest" description="Disordered" evidence="1">
    <location>
        <begin position="84"/>
        <end position="113"/>
    </location>
</feature>
<proteinExistence type="predicted"/>
<evidence type="ECO:0008006" key="4">
    <source>
        <dbReference type="Google" id="ProtNLM"/>
    </source>
</evidence>
<evidence type="ECO:0000313" key="2">
    <source>
        <dbReference type="EMBL" id="KAK3383590.1"/>
    </source>
</evidence>
<evidence type="ECO:0000256" key="1">
    <source>
        <dbReference type="SAM" id="MobiDB-lite"/>
    </source>
</evidence>
<evidence type="ECO:0000313" key="3">
    <source>
        <dbReference type="Proteomes" id="UP001287356"/>
    </source>
</evidence>
<comment type="caution">
    <text evidence="2">The sequence shown here is derived from an EMBL/GenBank/DDBJ whole genome shotgun (WGS) entry which is preliminary data.</text>
</comment>
<dbReference type="InterPro" id="IPR012677">
    <property type="entry name" value="Nucleotide-bd_a/b_plait_sf"/>
</dbReference>
<dbReference type="Gene3D" id="3.30.70.330">
    <property type="match status" value="1"/>
</dbReference>
<protein>
    <recommendedName>
        <fullName evidence="4">Nucleoporin NUP53</fullName>
    </recommendedName>
</protein>
<feature type="region of interest" description="Disordered" evidence="1">
    <location>
        <begin position="254"/>
        <end position="285"/>
    </location>
</feature>
<feature type="compositionally biased region" description="Low complexity" evidence="1">
    <location>
        <begin position="264"/>
        <end position="278"/>
    </location>
</feature>
<dbReference type="EMBL" id="JAULSN010000001">
    <property type="protein sequence ID" value="KAK3383590.1"/>
    <property type="molecule type" value="Genomic_DNA"/>
</dbReference>
<accession>A0AAE0TXZ6</accession>
<feature type="region of interest" description="Disordered" evidence="1">
    <location>
        <begin position="26"/>
        <end position="70"/>
    </location>
</feature>
<sequence length="462" mass="51123">MAPLILHNVPDEELYIGDDGVQRPYAMVFPQQDGPPGRSRKSTVETGSFGKSTRRSRSKTGTPARREDATIAAADRVFSSWIQNQNQSQSPVPANPTEAGQRKSSQPGLGATLDEGTALTTRFATKREPTEVILRGYRSPIQQYAAINHFEQLAGTICEDYSREPPVESRRYKSELRDPAFTRRRALTPEERTKVNKAHSGEHWVKVTFESAEAAEAAMFSSPQSILGHLVYAEPYHGIPPSRDEAVPDVPVMTEIHDDRSRLRTPTGPRRRAAASTSQAGGPSVSVDAFTRAMMNPDSFDFSPPHSYSSSRTADTTTVTSASGGTTNTVSSGTVTNGRGSSTGLDTDLDTDLNQHEQQRQQEQEQRNPENEFCRAIPTVRKVKLLPVEQALLPAPTYTQRALNHVPFFRYFSGSMIGNEVPRTDTGEFDWDKASLYWKLIWWLDSAFGLFGGEILNADKDD</sequence>
<dbReference type="Proteomes" id="UP001287356">
    <property type="component" value="Unassembled WGS sequence"/>
</dbReference>
<organism evidence="2 3">
    <name type="scientific">Lasiosphaeria ovina</name>
    <dbReference type="NCBI Taxonomy" id="92902"/>
    <lineage>
        <taxon>Eukaryota</taxon>
        <taxon>Fungi</taxon>
        <taxon>Dikarya</taxon>
        <taxon>Ascomycota</taxon>
        <taxon>Pezizomycotina</taxon>
        <taxon>Sordariomycetes</taxon>
        <taxon>Sordariomycetidae</taxon>
        <taxon>Sordariales</taxon>
        <taxon>Lasiosphaeriaceae</taxon>
        <taxon>Lasiosphaeria</taxon>
    </lineage>
</organism>
<feature type="region of interest" description="Disordered" evidence="1">
    <location>
        <begin position="301"/>
        <end position="350"/>
    </location>
</feature>
<feature type="compositionally biased region" description="Low complexity" evidence="1">
    <location>
        <begin position="309"/>
        <end position="346"/>
    </location>
</feature>
<keyword evidence="3" id="KW-1185">Reference proteome</keyword>
<dbReference type="AlphaFoldDB" id="A0AAE0TXZ6"/>
<reference evidence="2" key="1">
    <citation type="journal article" date="2023" name="Mol. Phylogenet. Evol.">
        <title>Genome-scale phylogeny and comparative genomics of the fungal order Sordariales.</title>
        <authorList>
            <person name="Hensen N."/>
            <person name="Bonometti L."/>
            <person name="Westerberg I."/>
            <person name="Brannstrom I.O."/>
            <person name="Guillou S."/>
            <person name="Cros-Aarteil S."/>
            <person name="Calhoun S."/>
            <person name="Haridas S."/>
            <person name="Kuo A."/>
            <person name="Mondo S."/>
            <person name="Pangilinan J."/>
            <person name="Riley R."/>
            <person name="LaButti K."/>
            <person name="Andreopoulos B."/>
            <person name="Lipzen A."/>
            <person name="Chen C."/>
            <person name="Yan M."/>
            <person name="Daum C."/>
            <person name="Ng V."/>
            <person name="Clum A."/>
            <person name="Steindorff A."/>
            <person name="Ohm R.A."/>
            <person name="Martin F."/>
            <person name="Silar P."/>
            <person name="Natvig D.O."/>
            <person name="Lalanne C."/>
            <person name="Gautier V."/>
            <person name="Ament-Velasquez S.L."/>
            <person name="Kruys A."/>
            <person name="Hutchinson M.I."/>
            <person name="Powell A.J."/>
            <person name="Barry K."/>
            <person name="Miller A.N."/>
            <person name="Grigoriev I.V."/>
            <person name="Debuchy R."/>
            <person name="Gladieux P."/>
            <person name="Hiltunen Thoren M."/>
            <person name="Johannesson H."/>
        </authorList>
    </citation>
    <scope>NUCLEOTIDE SEQUENCE</scope>
    <source>
        <strain evidence="2">CBS 958.72</strain>
    </source>
</reference>
<gene>
    <name evidence="2" type="ORF">B0T24DRAFT_662072</name>
</gene>
<name>A0AAE0TXZ6_9PEZI</name>
<reference evidence="2" key="2">
    <citation type="submission" date="2023-06" db="EMBL/GenBank/DDBJ databases">
        <authorList>
            <consortium name="Lawrence Berkeley National Laboratory"/>
            <person name="Haridas S."/>
            <person name="Hensen N."/>
            <person name="Bonometti L."/>
            <person name="Westerberg I."/>
            <person name="Brannstrom I.O."/>
            <person name="Guillou S."/>
            <person name="Cros-Aarteil S."/>
            <person name="Calhoun S."/>
            <person name="Kuo A."/>
            <person name="Mondo S."/>
            <person name="Pangilinan J."/>
            <person name="Riley R."/>
            <person name="Labutti K."/>
            <person name="Andreopoulos B."/>
            <person name="Lipzen A."/>
            <person name="Chen C."/>
            <person name="Yanf M."/>
            <person name="Daum C."/>
            <person name="Ng V."/>
            <person name="Clum A."/>
            <person name="Steindorff A."/>
            <person name="Ohm R."/>
            <person name="Martin F."/>
            <person name="Silar P."/>
            <person name="Natvig D."/>
            <person name="Lalanne C."/>
            <person name="Gautier V."/>
            <person name="Ament-Velasquez S.L."/>
            <person name="Kruys A."/>
            <person name="Hutchinson M.I."/>
            <person name="Powell A.J."/>
            <person name="Barry K."/>
            <person name="Miller A.N."/>
            <person name="Grigoriev I.V."/>
            <person name="Debuchy R."/>
            <person name="Gladieux P."/>
            <person name="Thoren M.H."/>
            <person name="Johannesson H."/>
        </authorList>
    </citation>
    <scope>NUCLEOTIDE SEQUENCE</scope>
    <source>
        <strain evidence="2">CBS 958.72</strain>
    </source>
</reference>